<evidence type="ECO:0000256" key="1">
    <source>
        <dbReference type="SAM" id="Phobius"/>
    </source>
</evidence>
<evidence type="ECO:0000313" key="2">
    <source>
        <dbReference type="EMBL" id="GMH60635.1"/>
    </source>
</evidence>
<keyword evidence="3" id="KW-1185">Reference proteome</keyword>
<dbReference type="Proteomes" id="UP001165082">
    <property type="component" value="Unassembled WGS sequence"/>
</dbReference>
<feature type="transmembrane region" description="Helical" evidence="1">
    <location>
        <begin position="60"/>
        <end position="91"/>
    </location>
</feature>
<organism evidence="2 3">
    <name type="scientific">Triparma retinervis</name>
    <dbReference type="NCBI Taxonomy" id="2557542"/>
    <lineage>
        <taxon>Eukaryota</taxon>
        <taxon>Sar</taxon>
        <taxon>Stramenopiles</taxon>
        <taxon>Ochrophyta</taxon>
        <taxon>Bolidophyceae</taxon>
        <taxon>Parmales</taxon>
        <taxon>Triparmaceae</taxon>
        <taxon>Triparma</taxon>
    </lineage>
</organism>
<feature type="transmembrane region" description="Helical" evidence="1">
    <location>
        <begin position="103"/>
        <end position="122"/>
    </location>
</feature>
<comment type="caution">
    <text evidence="2">The sequence shown here is derived from an EMBL/GenBank/DDBJ whole genome shotgun (WGS) entry which is preliminary data.</text>
</comment>
<gene>
    <name evidence="2" type="ORF">TrRE_jg5279</name>
</gene>
<evidence type="ECO:0000313" key="3">
    <source>
        <dbReference type="Proteomes" id="UP001165082"/>
    </source>
</evidence>
<name>A0A9W7E0B1_9STRA</name>
<proteinExistence type="predicted"/>
<keyword evidence="1" id="KW-0812">Transmembrane</keyword>
<dbReference type="EMBL" id="BRXZ01002371">
    <property type="protein sequence ID" value="GMH60635.1"/>
    <property type="molecule type" value="Genomic_DNA"/>
</dbReference>
<sequence>MVRRGKFQTRVDINPQDYDLFGNKTFIKERIEDDNPMVDLPIEKVFAFSRIKRPIEAFHFLFFFLWTPFGLVLMVLRLIIMLSFLGTFYYMGKFPFWQPVRRLAPSIFVYIIMPMCGIFHTVRGKEYKDAVHVDKCIFVR</sequence>
<accession>A0A9W7E0B1</accession>
<dbReference type="AlphaFoldDB" id="A0A9W7E0B1"/>
<protein>
    <submittedName>
        <fullName evidence="2">Uncharacterized protein</fullName>
    </submittedName>
</protein>
<reference evidence="2" key="1">
    <citation type="submission" date="2022-07" db="EMBL/GenBank/DDBJ databases">
        <title>Genome analysis of Parmales, a sister group of diatoms, reveals the evolutionary specialization of diatoms from phago-mixotrophs to photoautotrophs.</title>
        <authorList>
            <person name="Ban H."/>
            <person name="Sato S."/>
            <person name="Yoshikawa S."/>
            <person name="Kazumasa Y."/>
            <person name="Nakamura Y."/>
            <person name="Ichinomiya M."/>
            <person name="Saitoh K."/>
            <person name="Sato N."/>
            <person name="Blanc-Mathieu R."/>
            <person name="Endo H."/>
            <person name="Kuwata A."/>
            <person name="Ogata H."/>
        </authorList>
    </citation>
    <scope>NUCLEOTIDE SEQUENCE</scope>
</reference>
<keyword evidence="1" id="KW-1133">Transmembrane helix</keyword>
<keyword evidence="1" id="KW-0472">Membrane</keyword>